<dbReference type="EMBL" id="LAQU01000020">
    <property type="protein sequence ID" value="KKB62417.1"/>
    <property type="molecule type" value="Genomic_DNA"/>
</dbReference>
<evidence type="ECO:0000313" key="3">
    <source>
        <dbReference type="Proteomes" id="UP000033618"/>
    </source>
</evidence>
<reference evidence="2 3" key="1">
    <citation type="submission" date="2015-03" db="EMBL/GenBank/DDBJ databases">
        <title>Draft Genome Sequence of Burkholderia andropogonis type strain ICMP2807, isolated from Sorghum bicolor.</title>
        <authorList>
            <person name="Lopes-Santos L."/>
            <person name="Castro D.B."/>
            <person name="Ottoboni L.M."/>
            <person name="Park D."/>
            <person name="Weirc B.S."/>
            <person name="Destefano S.A."/>
        </authorList>
    </citation>
    <scope>NUCLEOTIDE SEQUENCE [LARGE SCALE GENOMIC DNA]</scope>
    <source>
        <strain evidence="2 3">ICMP2807</strain>
    </source>
</reference>
<gene>
    <name evidence="2" type="ORF">WM40_17415</name>
</gene>
<feature type="compositionally biased region" description="Basic and acidic residues" evidence="1">
    <location>
        <begin position="246"/>
        <end position="255"/>
    </location>
</feature>
<sequence length="642" mass="70480">MPRAWLAVARRAYATAVVPLSTSANEMPSNDMQVRDTGVQTDWHDPLPGGNASEPGSVTQSAPRDARPSPPAALQGLPSTNSAARQSVDRTSTQRRQFVRASTGDASALPGYARATQSSQNRSAQQLQQIRVRHQRQHSIAAAEAREAREESEAGGEARGSDATPKPRYVSAEVQTGIIPHHDIHNHSIGPGYSHTQIEDFTKTLAQNAYSQLQYFDKAGVKRFVWAPIPTVIVHGKVMLLDPCGNHDHEHDHAHGAGGEGSSSTAAVGSDSTAPQPHGATHADGKPKIATSTYYMNEEYRGGKDMTGEAFDRITSTGVQAYNTSVDWQVGKAHEELAREHPEAAKRIYPSITGVNLADANSVHYVLRLKKEFPNRFFIVGEATSYKEFVDKQNVNYKHIDFSPEAPLNDLLRFLGRAGMPFEWHCDSSDAERCIKEGMPGQGEHRAGIEAMVERHGNTSFIHAHVGGLGKYGPPGDDHEEWIDAMMTKHPHYKVDISWDVVAENYSPHSRLPDNHPGKPADEAARKARIERLATVIRKHPDRFIMGSDALVTRNPESISATYNLYANRPGGGMDPAGKLGLFDYLPPKILTKVLSGNFETVLDKAEADGRRYEAEVMPEDMRSMQAEIVQNSRTPNVWPAV</sequence>
<keyword evidence="3" id="KW-1185">Reference proteome</keyword>
<dbReference type="AlphaFoldDB" id="A0A0F5JYN5"/>
<dbReference type="STRING" id="28092.WM40_17415"/>
<feature type="region of interest" description="Disordered" evidence="1">
    <location>
        <begin position="39"/>
        <end position="168"/>
    </location>
</feature>
<dbReference type="InterPro" id="IPR032466">
    <property type="entry name" value="Metal_Hydrolase"/>
</dbReference>
<feature type="compositionally biased region" description="Polar residues" evidence="1">
    <location>
        <begin position="115"/>
        <end position="129"/>
    </location>
</feature>
<dbReference type="Proteomes" id="UP000033618">
    <property type="component" value="Unassembled WGS sequence"/>
</dbReference>
<evidence type="ECO:0000313" key="2">
    <source>
        <dbReference type="EMBL" id="KKB62417.1"/>
    </source>
</evidence>
<name>A0A0F5JYN5_9BURK</name>
<dbReference type="PATRIC" id="fig|28092.6.peg.4098"/>
<feature type="region of interest" description="Disordered" evidence="1">
    <location>
        <begin position="246"/>
        <end position="287"/>
    </location>
</feature>
<evidence type="ECO:0000256" key="1">
    <source>
        <dbReference type="SAM" id="MobiDB-lite"/>
    </source>
</evidence>
<dbReference type="SUPFAM" id="SSF51556">
    <property type="entry name" value="Metallo-dependent hydrolases"/>
    <property type="match status" value="1"/>
</dbReference>
<dbReference type="Gene3D" id="3.20.20.140">
    <property type="entry name" value="Metal-dependent hydrolases"/>
    <property type="match status" value="1"/>
</dbReference>
<organism evidence="2 3">
    <name type="scientific">Robbsia andropogonis</name>
    <dbReference type="NCBI Taxonomy" id="28092"/>
    <lineage>
        <taxon>Bacteria</taxon>
        <taxon>Pseudomonadati</taxon>
        <taxon>Pseudomonadota</taxon>
        <taxon>Betaproteobacteria</taxon>
        <taxon>Burkholderiales</taxon>
        <taxon>Burkholderiaceae</taxon>
        <taxon>Robbsia</taxon>
    </lineage>
</organism>
<feature type="compositionally biased region" description="Polar residues" evidence="1">
    <location>
        <begin position="77"/>
        <end position="96"/>
    </location>
</feature>
<protein>
    <submittedName>
        <fullName evidence="2">Uncharacterized protein</fullName>
    </submittedName>
</protein>
<accession>A0A0F5JYN5</accession>
<comment type="caution">
    <text evidence="2">The sequence shown here is derived from an EMBL/GenBank/DDBJ whole genome shotgun (WGS) entry which is preliminary data.</text>
</comment>
<proteinExistence type="predicted"/>